<evidence type="ECO:0000256" key="6">
    <source>
        <dbReference type="ARBA" id="ARBA00023033"/>
    </source>
</evidence>
<keyword evidence="4" id="KW-0560">Oxidoreductase</keyword>
<comment type="caution">
    <text evidence="7">The sequence shown here is derived from an EMBL/GenBank/DDBJ whole genome shotgun (WGS) entry which is preliminary data.</text>
</comment>
<accession>A0A7C9I0A4</accession>
<dbReference type="PANTHER" id="PTHR46696">
    <property type="entry name" value="P450, PUTATIVE (EUROFUNG)-RELATED"/>
    <property type="match status" value="1"/>
</dbReference>
<comment type="similarity">
    <text evidence="1">Belongs to the cytochrome P450 family.</text>
</comment>
<dbReference type="Gene3D" id="1.10.630.10">
    <property type="entry name" value="Cytochrome P450"/>
    <property type="match status" value="1"/>
</dbReference>
<dbReference type="RefSeq" id="WP_157459746.1">
    <property type="nucleotide sequence ID" value="NZ_WQLB01000017.1"/>
</dbReference>
<keyword evidence="8" id="KW-1185">Reference proteome</keyword>
<dbReference type="InterPro" id="IPR002397">
    <property type="entry name" value="Cyt_P450_B"/>
</dbReference>
<evidence type="ECO:0000256" key="4">
    <source>
        <dbReference type="ARBA" id="ARBA00023002"/>
    </source>
</evidence>
<keyword evidence="6" id="KW-0503">Monooxygenase</keyword>
<evidence type="ECO:0000313" key="8">
    <source>
        <dbReference type="Proteomes" id="UP000483286"/>
    </source>
</evidence>
<dbReference type="SUPFAM" id="SSF48264">
    <property type="entry name" value="Cytochrome P450"/>
    <property type="match status" value="1"/>
</dbReference>
<dbReference type="GO" id="GO:0020037">
    <property type="term" value="F:heme binding"/>
    <property type="evidence" value="ECO:0007669"/>
    <property type="project" value="InterPro"/>
</dbReference>
<reference evidence="7 8" key="1">
    <citation type="submission" date="2019-12" db="EMBL/GenBank/DDBJ databases">
        <title>Deinococcus sp. HMF7620 Genome sequencing and assembly.</title>
        <authorList>
            <person name="Kang H."/>
            <person name="Kim H."/>
            <person name="Joh K."/>
        </authorList>
    </citation>
    <scope>NUCLEOTIDE SEQUENCE [LARGE SCALE GENOMIC DNA]</scope>
    <source>
        <strain evidence="7 8">HMF7620</strain>
    </source>
</reference>
<dbReference type="PANTHER" id="PTHR46696:SF1">
    <property type="entry name" value="CYTOCHROME P450 YJIB-RELATED"/>
    <property type="match status" value="1"/>
</dbReference>
<evidence type="ECO:0000313" key="7">
    <source>
        <dbReference type="EMBL" id="MVN87695.1"/>
    </source>
</evidence>
<dbReference type="GO" id="GO:0016705">
    <property type="term" value="F:oxidoreductase activity, acting on paired donors, with incorporation or reduction of molecular oxygen"/>
    <property type="evidence" value="ECO:0007669"/>
    <property type="project" value="InterPro"/>
</dbReference>
<sequence>MTASLPAAAQQAVADLWHPQTVPNPYPAYERVRALSEGGVLTSALTGGQGVFITSHAVASAVLRSPAAVTGAGFEGAVGLSDGLHLLQHMMLFHNGASHARLRGLVSAAFTPRVVEEQRDLVRALIGELLTGLRAQGPEADLVEGLANPLPARVIMGMLGLSGEDETRFVRWSQSVADLLGSAGQSPDLMARIDADAREMRAYFRDLADDLRARPQPGLLSALAAVEGGGERLSGDELLSNAVLLLTAGHETTSNLIPGGLLELARQPDAWAALTEQPRHPNVADELLRVVSPVQFDGRLLTAPLTVAGQTLPGGTYAYLLLAAANRDPEVFPEPGRIDWTRPNSARHLAFAAGPHYCLGASLARLEITEVFAALAGQFPQMQVEPEPPFKPNPGLRGPARLRVRLDG</sequence>
<name>A0A7C9I0A4_9DEIO</name>
<dbReference type="InterPro" id="IPR036396">
    <property type="entry name" value="Cyt_P450_sf"/>
</dbReference>
<evidence type="ECO:0000256" key="2">
    <source>
        <dbReference type="ARBA" id="ARBA00022617"/>
    </source>
</evidence>
<dbReference type="CDD" id="cd20625">
    <property type="entry name" value="CYP164-like"/>
    <property type="match status" value="1"/>
</dbReference>
<protein>
    <submittedName>
        <fullName evidence="7">Cytochrome P450</fullName>
    </submittedName>
</protein>
<evidence type="ECO:0000256" key="5">
    <source>
        <dbReference type="ARBA" id="ARBA00023004"/>
    </source>
</evidence>
<organism evidence="7 8">
    <name type="scientific">Deinococcus arboris</name>
    <dbReference type="NCBI Taxonomy" id="2682977"/>
    <lineage>
        <taxon>Bacteria</taxon>
        <taxon>Thermotogati</taxon>
        <taxon>Deinococcota</taxon>
        <taxon>Deinococci</taxon>
        <taxon>Deinococcales</taxon>
        <taxon>Deinococcaceae</taxon>
        <taxon>Deinococcus</taxon>
    </lineage>
</organism>
<evidence type="ECO:0000256" key="3">
    <source>
        <dbReference type="ARBA" id="ARBA00022723"/>
    </source>
</evidence>
<dbReference type="EMBL" id="WQLB01000017">
    <property type="protein sequence ID" value="MVN87695.1"/>
    <property type="molecule type" value="Genomic_DNA"/>
</dbReference>
<keyword evidence="2" id="KW-0349">Heme</keyword>
<dbReference type="GO" id="GO:0005506">
    <property type="term" value="F:iron ion binding"/>
    <property type="evidence" value="ECO:0007669"/>
    <property type="project" value="InterPro"/>
</dbReference>
<keyword evidence="3" id="KW-0479">Metal-binding</keyword>
<dbReference type="InterPro" id="IPR001128">
    <property type="entry name" value="Cyt_P450"/>
</dbReference>
<dbReference type="FunFam" id="1.10.630.10:FF:000018">
    <property type="entry name" value="Cytochrome P450 monooxygenase"/>
    <property type="match status" value="1"/>
</dbReference>
<dbReference type="PRINTS" id="PR00385">
    <property type="entry name" value="P450"/>
</dbReference>
<dbReference type="Proteomes" id="UP000483286">
    <property type="component" value="Unassembled WGS sequence"/>
</dbReference>
<proteinExistence type="inferred from homology"/>
<dbReference type="GO" id="GO:0004497">
    <property type="term" value="F:monooxygenase activity"/>
    <property type="evidence" value="ECO:0007669"/>
    <property type="project" value="UniProtKB-KW"/>
</dbReference>
<keyword evidence="5" id="KW-0408">Iron</keyword>
<dbReference type="PRINTS" id="PR00359">
    <property type="entry name" value="BP450"/>
</dbReference>
<dbReference type="Pfam" id="PF00067">
    <property type="entry name" value="p450"/>
    <property type="match status" value="1"/>
</dbReference>
<dbReference type="AlphaFoldDB" id="A0A7C9I0A4"/>
<evidence type="ECO:0000256" key="1">
    <source>
        <dbReference type="ARBA" id="ARBA00010617"/>
    </source>
</evidence>
<gene>
    <name evidence="7" type="ORF">GO986_13090</name>
</gene>